<dbReference type="EMBL" id="ADLK01000029">
    <property type="protein sequence ID" value="KMW16573.1"/>
    <property type="molecule type" value="Genomic_DNA"/>
</dbReference>
<feature type="binding site" evidence="7">
    <location>
        <position position="194"/>
    </location>
    <ligand>
        <name>Zn(2+)</name>
        <dbReference type="ChEBI" id="CHEBI:29105"/>
        <label>1</label>
    </ligand>
</feature>
<dbReference type="Proteomes" id="UP000037392">
    <property type="component" value="Unassembled WGS sequence"/>
</dbReference>
<dbReference type="RefSeq" id="WP_007863619.1">
    <property type="nucleotide sequence ID" value="NZ_KQ235881.1"/>
</dbReference>
<dbReference type="PANTHER" id="PTHR32494">
    <property type="entry name" value="ALLANTOATE DEIMINASE-RELATED"/>
    <property type="match status" value="1"/>
</dbReference>
<name>A0A0J9BUW9_9FIRM</name>
<dbReference type="Gene3D" id="3.40.630.10">
    <property type="entry name" value="Zn peptidases"/>
    <property type="match status" value="1"/>
</dbReference>
<dbReference type="InterPro" id="IPR036264">
    <property type="entry name" value="Bact_exopeptidase_dim_dom"/>
</dbReference>
<reference evidence="8 9" key="1">
    <citation type="submission" date="2011-04" db="EMBL/GenBank/DDBJ databases">
        <title>The Genome Sequence of Clostridium citroniae WAL-19142.</title>
        <authorList>
            <consortium name="The Broad Institute Genome Sequencing Platform"/>
            <person name="Earl A."/>
            <person name="Ward D."/>
            <person name="Feldgarden M."/>
            <person name="Gevers D."/>
            <person name="Warren Y.A."/>
            <person name="Tyrrell K.L."/>
            <person name="Citron D.M."/>
            <person name="Goldstein E.J."/>
            <person name="Daigneault M."/>
            <person name="Allen-Vercoe E."/>
            <person name="Young S.K."/>
            <person name="Zeng Q."/>
            <person name="Gargeya S."/>
            <person name="Fitzgerald M."/>
            <person name="Haas B."/>
            <person name="Abouelleil A."/>
            <person name="Alvarado L."/>
            <person name="Arachchi H.M."/>
            <person name="Berlin A."/>
            <person name="Brown A."/>
            <person name="Chapman S.B."/>
            <person name="Chen Z."/>
            <person name="Dunbar C."/>
            <person name="Freedman E."/>
            <person name="Gearin G."/>
            <person name="Gellesch M."/>
            <person name="Goldberg J."/>
            <person name="Griggs A."/>
            <person name="Gujja S."/>
            <person name="Heilman E.R."/>
            <person name="Heiman D."/>
            <person name="Howarth C."/>
            <person name="Larson L."/>
            <person name="Lui A."/>
            <person name="MacDonald P.J."/>
            <person name="Mehta T."/>
            <person name="Montmayeur A."/>
            <person name="Murphy C."/>
            <person name="Neiman D."/>
            <person name="Pearson M."/>
            <person name="Priest M."/>
            <person name="Roberts A."/>
            <person name="Saif S."/>
            <person name="Shea T."/>
            <person name="Shenoy N."/>
            <person name="Sisk P."/>
            <person name="Stolte C."/>
            <person name="Sykes S."/>
            <person name="White J."/>
            <person name="Yandava C."/>
            <person name="Wortman J."/>
            <person name="Nusbaum C."/>
            <person name="Birren B."/>
        </authorList>
    </citation>
    <scope>NUCLEOTIDE SEQUENCE [LARGE SCALE GENOMIC DNA]</scope>
    <source>
        <strain evidence="8 9">WAL-19142</strain>
    </source>
</reference>
<accession>A0A0J9BUW9</accession>
<dbReference type="Pfam" id="PF01546">
    <property type="entry name" value="Peptidase_M20"/>
    <property type="match status" value="1"/>
</dbReference>
<comment type="similarity">
    <text evidence="2">Belongs to the peptidase M20 family.</text>
</comment>
<evidence type="ECO:0000256" key="3">
    <source>
        <dbReference type="ARBA" id="ARBA00011738"/>
    </source>
</evidence>
<gene>
    <name evidence="8" type="ORF">HMPREF9470_04073</name>
</gene>
<proteinExistence type="inferred from homology"/>
<dbReference type="InterPro" id="IPR010158">
    <property type="entry name" value="Amidase_Cbmase"/>
</dbReference>
<comment type="cofactor">
    <cofactor evidence="1">
        <name>Mn(2+)</name>
        <dbReference type="ChEBI" id="CHEBI:29035"/>
    </cofactor>
</comment>
<dbReference type="GO" id="GO:0046872">
    <property type="term" value="F:metal ion binding"/>
    <property type="evidence" value="ECO:0007669"/>
    <property type="project" value="UniProtKB-KW"/>
</dbReference>
<keyword evidence="6" id="KW-0464">Manganese</keyword>
<evidence type="ECO:0000256" key="6">
    <source>
        <dbReference type="ARBA" id="ARBA00023211"/>
    </source>
</evidence>
<evidence type="ECO:0000256" key="7">
    <source>
        <dbReference type="PIRSR" id="PIRSR001235-1"/>
    </source>
</evidence>
<evidence type="ECO:0000256" key="1">
    <source>
        <dbReference type="ARBA" id="ARBA00001936"/>
    </source>
</evidence>
<dbReference type="NCBIfam" id="NF006771">
    <property type="entry name" value="PRK09290.1-5"/>
    <property type="match status" value="1"/>
</dbReference>
<comment type="caution">
    <text evidence="8">The sequence shown here is derived from an EMBL/GenBank/DDBJ whole genome shotgun (WGS) entry which is preliminary data.</text>
</comment>
<evidence type="ECO:0000256" key="5">
    <source>
        <dbReference type="ARBA" id="ARBA00022801"/>
    </source>
</evidence>
<dbReference type="GeneID" id="93161563"/>
<evidence type="ECO:0000256" key="2">
    <source>
        <dbReference type="ARBA" id="ARBA00006153"/>
    </source>
</evidence>
<dbReference type="SUPFAM" id="SSF53187">
    <property type="entry name" value="Zn-dependent exopeptidases"/>
    <property type="match status" value="1"/>
</dbReference>
<evidence type="ECO:0008006" key="10">
    <source>
        <dbReference type="Google" id="ProtNLM"/>
    </source>
</evidence>
<comment type="cofactor">
    <cofactor evidence="7">
        <name>Zn(2+)</name>
        <dbReference type="ChEBI" id="CHEBI:29105"/>
    </cofactor>
    <text evidence="7">Binds 2 Zn(2+) ions per subunit.</text>
</comment>
<feature type="binding site" evidence="7">
    <location>
        <position position="126"/>
    </location>
    <ligand>
        <name>Zn(2+)</name>
        <dbReference type="ChEBI" id="CHEBI:29105"/>
        <label>2</label>
    </ligand>
</feature>
<dbReference type="InterPro" id="IPR002933">
    <property type="entry name" value="Peptidase_M20"/>
</dbReference>
<dbReference type="PIRSF" id="PIRSF001235">
    <property type="entry name" value="Amidase_carbamoylase"/>
    <property type="match status" value="1"/>
</dbReference>
<feature type="binding site" evidence="7">
    <location>
        <position position="91"/>
    </location>
    <ligand>
        <name>Zn(2+)</name>
        <dbReference type="ChEBI" id="CHEBI:29105"/>
        <label>2</label>
    </ligand>
</feature>
<dbReference type="PANTHER" id="PTHR32494:SF19">
    <property type="entry name" value="ALLANTOATE DEIMINASE-RELATED"/>
    <property type="match status" value="1"/>
</dbReference>
<feature type="binding site" evidence="7">
    <location>
        <position position="91"/>
    </location>
    <ligand>
        <name>Zn(2+)</name>
        <dbReference type="ChEBI" id="CHEBI:29105"/>
        <label>1</label>
    </ligand>
</feature>
<sequence length="419" mass="46295">MLGINKERLWERLQYVGGIGADPRGGISRFAWTPAYREACEVLMGWMREAGLTVRMDTVGNIYGKLEGQEDLPPILTGSHFDTVPMGGKFDGLAGVMAALEVLTTLSENGIKPRRPIEMIAFVNEEASQFLGGHFGSKAICGMLPEDYAATSTDRATGITMRQAMLDFDMGLEPDNFPGSYIKAGDYYAFIELHIEQGCYLLHEDLPMAVVTDIAGIKQFYITLHGVSAHAGGMAMEDRHDAMAAAAAIACEVERLALESGSTTRGTVGYIEALPAEHNIVANQAIVPVDFREKEDDLWQKLYDDLMAFVEKQCRDRGLTYSVRSTINTEPVHCDKRLVELIEQCTGKEEIPHKYMVSYPAHDAMQMGRLYPMGMIFLRSSNEGVSHCPDEYTTPEDMADGTAVLLRTVERLAQEDLLG</sequence>
<comment type="subunit">
    <text evidence="3">Homodimer.</text>
</comment>
<dbReference type="Gene3D" id="3.30.70.360">
    <property type="match status" value="1"/>
</dbReference>
<evidence type="ECO:0000313" key="9">
    <source>
        <dbReference type="Proteomes" id="UP000037392"/>
    </source>
</evidence>
<feature type="binding site" evidence="7">
    <location>
        <position position="387"/>
    </location>
    <ligand>
        <name>Zn(2+)</name>
        <dbReference type="ChEBI" id="CHEBI:29105"/>
        <label>2</label>
    </ligand>
</feature>
<evidence type="ECO:0000256" key="4">
    <source>
        <dbReference type="ARBA" id="ARBA00022723"/>
    </source>
</evidence>
<keyword evidence="5" id="KW-0378">Hydrolase</keyword>
<dbReference type="AlphaFoldDB" id="A0A0J9BUW9"/>
<protein>
    <recommendedName>
        <fullName evidence="10">Peptidase M20 dimerisation domain-containing protein</fullName>
    </recommendedName>
</protein>
<dbReference type="PATRIC" id="fig|742734.4.peg.4362"/>
<dbReference type="CDD" id="cd03884">
    <property type="entry name" value="M20_bAS"/>
    <property type="match status" value="1"/>
</dbReference>
<dbReference type="NCBIfam" id="TIGR01879">
    <property type="entry name" value="hydantase"/>
    <property type="match status" value="1"/>
</dbReference>
<evidence type="ECO:0000313" key="8">
    <source>
        <dbReference type="EMBL" id="KMW16573.1"/>
    </source>
</evidence>
<dbReference type="OrthoDB" id="9808195at2"/>
<dbReference type="SUPFAM" id="SSF55031">
    <property type="entry name" value="Bacterial exopeptidase dimerisation domain"/>
    <property type="match status" value="1"/>
</dbReference>
<keyword evidence="4 7" id="KW-0479">Metal-binding</keyword>
<organism evidence="8 9">
    <name type="scientific">[Clostridium] citroniae WAL-19142</name>
    <dbReference type="NCBI Taxonomy" id="742734"/>
    <lineage>
        <taxon>Bacteria</taxon>
        <taxon>Bacillati</taxon>
        <taxon>Bacillota</taxon>
        <taxon>Clostridia</taxon>
        <taxon>Lachnospirales</taxon>
        <taxon>Lachnospiraceae</taxon>
        <taxon>Enterocloster</taxon>
    </lineage>
</organism>
<feature type="binding site" evidence="7">
    <location>
        <position position="80"/>
    </location>
    <ligand>
        <name>Zn(2+)</name>
        <dbReference type="ChEBI" id="CHEBI:29105"/>
        <label>1</label>
    </ligand>
</feature>
<keyword evidence="7" id="KW-0862">Zinc</keyword>
<dbReference type="GO" id="GO:0016813">
    <property type="term" value="F:hydrolase activity, acting on carbon-nitrogen (but not peptide) bonds, in linear amidines"/>
    <property type="evidence" value="ECO:0007669"/>
    <property type="project" value="InterPro"/>
</dbReference>